<accession>A0A5B7HDH0</accession>
<sequence>MDDDLSSDDLPPLPHLSPLLCYVIHQQPSLREEQSRSPDKSKENLERGAEGGEWDRIVLCWAAKCKRASSDAPLGS</sequence>
<organism evidence="2 3">
    <name type="scientific">Portunus trituberculatus</name>
    <name type="common">Swimming crab</name>
    <name type="synonym">Neptunus trituberculatus</name>
    <dbReference type="NCBI Taxonomy" id="210409"/>
    <lineage>
        <taxon>Eukaryota</taxon>
        <taxon>Metazoa</taxon>
        <taxon>Ecdysozoa</taxon>
        <taxon>Arthropoda</taxon>
        <taxon>Crustacea</taxon>
        <taxon>Multicrustacea</taxon>
        <taxon>Malacostraca</taxon>
        <taxon>Eumalacostraca</taxon>
        <taxon>Eucarida</taxon>
        <taxon>Decapoda</taxon>
        <taxon>Pleocyemata</taxon>
        <taxon>Brachyura</taxon>
        <taxon>Eubrachyura</taxon>
        <taxon>Portunoidea</taxon>
        <taxon>Portunidae</taxon>
        <taxon>Portuninae</taxon>
        <taxon>Portunus</taxon>
    </lineage>
</organism>
<dbReference type="Proteomes" id="UP000324222">
    <property type="component" value="Unassembled WGS sequence"/>
</dbReference>
<keyword evidence="3" id="KW-1185">Reference proteome</keyword>
<feature type="compositionally biased region" description="Basic and acidic residues" evidence="1">
    <location>
        <begin position="30"/>
        <end position="50"/>
    </location>
</feature>
<reference evidence="2 3" key="1">
    <citation type="submission" date="2019-05" db="EMBL/GenBank/DDBJ databases">
        <title>Another draft genome of Portunus trituberculatus and its Hox gene families provides insights of decapod evolution.</title>
        <authorList>
            <person name="Jeong J.-H."/>
            <person name="Song I."/>
            <person name="Kim S."/>
            <person name="Choi T."/>
            <person name="Kim D."/>
            <person name="Ryu S."/>
            <person name="Kim W."/>
        </authorList>
    </citation>
    <scope>NUCLEOTIDE SEQUENCE [LARGE SCALE GENOMIC DNA]</scope>
    <source>
        <tissue evidence="2">Muscle</tissue>
    </source>
</reference>
<dbReference type="EMBL" id="VSRR010031744">
    <property type="protein sequence ID" value="MPC70801.1"/>
    <property type="molecule type" value="Genomic_DNA"/>
</dbReference>
<evidence type="ECO:0000256" key="1">
    <source>
        <dbReference type="SAM" id="MobiDB-lite"/>
    </source>
</evidence>
<protein>
    <submittedName>
        <fullName evidence="2">Uncharacterized protein</fullName>
    </submittedName>
</protein>
<evidence type="ECO:0000313" key="2">
    <source>
        <dbReference type="EMBL" id="MPC70801.1"/>
    </source>
</evidence>
<dbReference type="AlphaFoldDB" id="A0A5B7HDH0"/>
<proteinExistence type="predicted"/>
<feature type="region of interest" description="Disordered" evidence="1">
    <location>
        <begin position="28"/>
        <end position="50"/>
    </location>
</feature>
<evidence type="ECO:0000313" key="3">
    <source>
        <dbReference type="Proteomes" id="UP000324222"/>
    </source>
</evidence>
<gene>
    <name evidence="2" type="ORF">E2C01_065060</name>
</gene>
<name>A0A5B7HDH0_PORTR</name>
<comment type="caution">
    <text evidence="2">The sequence shown here is derived from an EMBL/GenBank/DDBJ whole genome shotgun (WGS) entry which is preliminary data.</text>
</comment>